<reference evidence="3 4" key="1">
    <citation type="submission" date="2019-07" db="EMBL/GenBank/DDBJ databases">
        <title>Genomes of Cafeteria roenbergensis.</title>
        <authorList>
            <person name="Fischer M.G."/>
            <person name="Hackl T."/>
            <person name="Roman M."/>
        </authorList>
    </citation>
    <scope>NUCLEOTIDE SEQUENCE [LARGE SCALE GENOMIC DNA]</scope>
    <source>
        <strain evidence="3 4">RCC970-E3</strain>
    </source>
</reference>
<sequence length="201" mass="19812">MARMGYVPGRGLGKLEDGPRRALGLRAVGNSRGVIVRLGDGGGTGTHDDGGGGAAGGGGGGARRPGKRSRAGAGVSFVAAAGADGAGAEAGRVDLRPAAVAAAFGTASQACLVWFRNLGSAEEADEDFVEDFVEGCAQEVPPVSARVRIEGARGGESARARVGVEVLFASPEDAATAASRLQGRVFDGAPIIAELVGSAAV</sequence>
<evidence type="ECO:0000256" key="1">
    <source>
        <dbReference type="SAM" id="MobiDB-lite"/>
    </source>
</evidence>
<evidence type="ECO:0000313" key="4">
    <source>
        <dbReference type="Proteomes" id="UP000324907"/>
    </source>
</evidence>
<evidence type="ECO:0000313" key="3">
    <source>
        <dbReference type="EMBL" id="KAA0170728.1"/>
    </source>
</evidence>
<organism evidence="3 4">
    <name type="scientific">Cafeteria roenbergensis</name>
    <name type="common">Marine flagellate</name>
    <dbReference type="NCBI Taxonomy" id="33653"/>
    <lineage>
        <taxon>Eukaryota</taxon>
        <taxon>Sar</taxon>
        <taxon>Stramenopiles</taxon>
        <taxon>Bigyra</taxon>
        <taxon>Opalozoa</taxon>
        <taxon>Bicosoecida</taxon>
        <taxon>Cafeteriaceae</taxon>
        <taxon>Cafeteria</taxon>
    </lineage>
</organism>
<dbReference type="Pfam" id="PF01585">
    <property type="entry name" value="G-patch"/>
    <property type="match status" value="1"/>
</dbReference>
<dbReference type="InterPro" id="IPR035979">
    <property type="entry name" value="RBD_domain_sf"/>
</dbReference>
<feature type="region of interest" description="Disordered" evidence="1">
    <location>
        <begin position="39"/>
        <end position="69"/>
    </location>
</feature>
<gene>
    <name evidence="3" type="ORF">FNF28_01269</name>
</gene>
<dbReference type="Proteomes" id="UP000324907">
    <property type="component" value="Unassembled WGS sequence"/>
</dbReference>
<dbReference type="AlphaFoldDB" id="A0A5A8E014"/>
<dbReference type="EMBL" id="VLTL01000011">
    <property type="protein sequence ID" value="KAA0170728.1"/>
    <property type="molecule type" value="Genomic_DNA"/>
</dbReference>
<evidence type="ECO:0000259" key="2">
    <source>
        <dbReference type="PROSITE" id="PS50174"/>
    </source>
</evidence>
<dbReference type="InterPro" id="IPR012677">
    <property type="entry name" value="Nucleotide-bd_a/b_plait_sf"/>
</dbReference>
<comment type="caution">
    <text evidence="3">The sequence shown here is derived from an EMBL/GenBank/DDBJ whole genome shotgun (WGS) entry which is preliminary data.</text>
</comment>
<accession>A0A5A8E014</accession>
<dbReference type="PROSITE" id="PS50174">
    <property type="entry name" value="G_PATCH"/>
    <property type="match status" value="1"/>
</dbReference>
<dbReference type="SUPFAM" id="SSF54928">
    <property type="entry name" value="RNA-binding domain, RBD"/>
    <property type="match status" value="1"/>
</dbReference>
<name>A0A5A8E014_CAFRO</name>
<protein>
    <recommendedName>
        <fullName evidence="2">G-patch domain-containing protein</fullName>
    </recommendedName>
</protein>
<proteinExistence type="predicted"/>
<dbReference type="Gene3D" id="3.30.70.330">
    <property type="match status" value="1"/>
</dbReference>
<feature type="compositionally biased region" description="Gly residues" evidence="1">
    <location>
        <begin position="39"/>
        <end position="63"/>
    </location>
</feature>
<dbReference type="GO" id="GO:0003676">
    <property type="term" value="F:nucleic acid binding"/>
    <property type="evidence" value="ECO:0007669"/>
    <property type="project" value="InterPro"/>
</dbReference>
<feature type="domain" description="G-patch" evidence="2">
    <location>
        <begin position="1"/>
        <end position="49"/>
    </location>
</feature>
<dbReference type="InterPro" id="IPR000467">
    <property type="entry name" value="G_patch_dom"/>
</dbReference>